<dbReference type="InterPro" id="IPR004274">
    <property type="entry name" value="FCP1_dom"/>
</dbReference>
<evidence type="ECO:0000313" key="3">
    <source>
        <dbReference type="EMBL" id="CDW78910.1"/>
    </source>
</evidence>
<feature type="compositionally biased region" description="Polar residues" evidence="1">
    <location>
        <begin position="7"/>
        <end position="18"/>
    </location>
</feature>
<protein>
    <recommendedName>
        <fullName evidence="2">FCP1 homology domain-containing protein</fullName>
    </recommendedName>
</protein>
<feature type="region of interest" description="Disordered" evidence="1">
    <location>
        <begin position="299"/>
        <end position="322"/>
    </location>
</feature>
<name>A0A078A9H5_STYLE</name>
<dbReference type="InParanoid" id="A0A078A9H5"/>
<dbReference type="AlphaFoldDB" id="A0A078A9H5"/>
<dbReference type="OrthoDB" id="313156at2759"/>
<feature type="region of interest" description="Disordered" evidence="1">
    <location>
        <begin position="825"/>
        <end position="849"/>
    </location>
</feature>
<feature type="compositionally biased region" description="Low complexity" evidence="1">
    <location>
        <begin position="40"/>
        <end position="62"/>
    </location>
</feature>
<evidence type="ECO:0000259" key="2">
    <source>
        <dbReference type="Pfam" id="PF03031"/>
    </source>
</evidence>
<evidence type="ECO:0000256" key="1">
    <source>
        <dbReference type="SAM" id="MobiDB-lite"/>
    </source>
</evidence>
<keyword evidence="4" id="KW-1185">Reference proteome</keyword>
<feature type="domain" description="FCP1 homology" evidence="2">
    <location>
        <begin position="623"/>
        <end position="686"/>
    </location>
</feature>
<feature type="compositionally biased region" description="Low complexity" evidence="1">
    <location>
        <begin position="834"/>
        <end position="844"/>
    </location>
</feature>
<feature type="compositionally biased region" description="Polar residues" evidence="1">
    <location>
        <begin position="83"/>
        <end position="103"/>
    </location>
</feature>
<dbReference type="InterPro" id="IPR023214">
    <property type="entry name" value="HAD_sf"/>
</dbReference>
<evidence type="ECO:0000313" key="4">
    <source>
        <dbReference type="Proteomes" id="UP000039865"/>
    </source>
</evidence>
<accession>A0A078A9H5</accession>
<feature type="compositionally biased region" description="Low complexity" evidence="1">
    <location>
        <begin position="104"/>
        <end position="117"/>
    </location>
</feature>
<dbReference type="EMBL" id="CCKQ01007529">
    <property type="protein sequence ID" value="CDW78910.1"/>
    <property type="molecule type" value="Genomic_DNA"/>
</dbReference>
<organism evidence="3 4">
    <name type="scientific">Stylonychia lemnae</name>
    <name type="common">Ciliate</name>
    <dbReference type="NCBI Taxonomy" id="5949"/>
    <lineage>
        <taxon>Eukaryota</taxon>
        <taxon>Sar</taxon>
        <taxon>Alveolata</taxon>
        <taxon>Ciliophora</taxon>
        <taxon>Intramacronucleata</taxon>
        <taxon>Spirotrichea</taxon>
        <taxon>Stichotrichia</taxon>
        <taxon>Sporadotrichida</taxon>
        <taxon>Oxytrichidae</taxon>
        <taxon>Stylonychinae</taxon>
        <taxon>Stylonychia</taxon>
    </lineage>
</organism>
<reference evidence="3 4" key="1">
    <citation type="submission" date="2014-06" db="EMBL/GenBank/DDBJ databases">
        <authorList>
            <person name="Swart Estienne"/>
        </authorList>
    </citation>
    <scope>NUCLEOTIDE SEQUENCE [LARGE SCALE GENOMIC DNA]</scope>
    <source>
        <strain evidence="3 4">130c</strain>
    </source>
</reference>
<dbReference type="Pfam" id="PF03031">
    <property type="entry name" value="NIF"/>
    <property type="match status" value="1"/>
</dbReference>
<gene>
    <name evidence="3" type="primary">Contig1308.g1434</name>
    <name evidence="3" type="ORF">STYLEM_7895</name>
</gene>
<feature type="region of interest" description="Disordered" evidence="1">
    <location>
        <begin position="1"/>
        <end position="117"/>
    </location>
</feature>
<dbReference type="Gene3D" id="3.40.50.1000">
    <property type="entry name" value="HAD superfamily/HAD-like"/>
    <property type="match status" value="1"/>
</dbReference>
<proteinExistence type="predicted"/>
<dbReference type="Proteomes" id="UP000039865">
    <property type="component" value="Unassembled WGS sequence"/>
</dbReference>
<sequence>MEKLEQYSGSIMSRSIAQNHKFRRKASFKEPSKPSNSYSNRQQPFQQPQLTNQPTQTNQPSPAIHINHHNNQLAISEPPHRNPSINHISSLIKPSNGLSLPTTKNQQNQQQFSKIQNQQAKTFARRKSLSKQIKTAIKKGKEEILLKGQLKQNDSISTNQSHIQSTMFMTFQSSEKQFKRKNNASSSDKYIDSARLNNGQQQSGQNTLASNGGACFLPDIHINNNQLKQTPDPKKTSTKTQKQLALIDESTKNKFKSSDEDIHSYFNFKESQKFVSTSSTEPSDDQLLYKGLISNNNINTGTNSQLAKNRTTPKGIIGQSETRKNGANTTILSNQYTNKVSSIVENVNNIYQKSNLSAFDNYQNQITSPKTQVQTNNEQIILSLQQQFQISKAPFNYEDSSSLGQKSYKTHDLYANNAYQSPNIKGPKYQRKVSLEESITDNSLNPQSLVSSKDNFHMTAQLSSKINSAQLSKLQLAYCQDEHNLNYQIQPQATNPQKYKSSVNLEECKQSKLDDNITKRVLLSKQDIKLGSQKQGVKIQRVTKNVLRQSTEKYQFPPDEIAPFRQDLNYDQYLQPRTDCIYEFQSKRLDFRRRPSNKDSQIVIIHFDGLVGEINQKNLGDDSYQLVLRHGSVEGLQELSKNFQIAILTTLNQKYCRLLIELLDKEDIVFDGIYQRVKTFRRSDEHYNYNQIYIDFDIHNEGEEYSDKVQQNVIILAPIFMDNEDIRDKDGDDLLFQEKQLSMQVNRSLNFKGLPIDSKDKTPITLLIPHLRAHSCNYSVSMLNIGNIVQSLLFTSCQVKEDQPREVEIESYKDREYHLRMLREEECSNKNHSRSSSPKRSPSKTQSTLQQKGLFMMTITTISPKNHFKKILASTRDKILDQKSCNWLQAYYQVKKYKLFSLKTVTSMKPLPEFLQKRKEDDIIKLKQTIFKLKALYQSHIDKTNHQELLIKTPQTHELLINNDWVKQSIMQYKNEYYNNLAQLLQDQSQNPLKELIADLEERLLQIQNQTYSADYPKSEIPLYRFLVLQGHQFQNYPCETKMIIKEKETNLQRNLYNWVVQSTSYTVTSRNAQKKTFTNPLSVLNGREGSNQQSIQQDTHFMPGYRIFSDQYQ</sequence>